<dbReference type="InterPro" id="IPR036388">
    <property type="entry name" value="WH-like_DNA-bd_sf"/>
</dbReference>
<dbReference type="AlphaFoldDB" id="D4E2E9"/>
<dbReference type="InterPro" id="IPR039422">
    <property type="entry name" value="MarR/SlyA-like"/>
</dbReference>
<gene>
    <name evidence="6" type="ORF">HMPREF0758_2349</name>
</gene>
<accession>D4E2E9</accession>
<dbReference type="CDD" id="cd00090">
    <property type="entry name" value="HTH_ARSR"/>
    <property type="match status" value="1"/>
</dbReference>
<comment type="caution">
    <text evidence="6">The sequence shown here is derived from an EMBL/GenBank/DDBJ whole genome shotgun (WGS) entry which is preliminary data.</text>
</comment>
<evidence type="ECO:0000256" key="3">
    <source>
        <dbReference type="ARBA" id="ARBA00023125"/>
    </source>
</evidence>
<dbReference type="Pfam" id="PF12802">
    <property type="entry name" value="MarR_2"/>
    <property type="match status" value="1"/>
</dbReference>
<dbReference type="STRING" id="667129.HMPREF0758_2349"/>
<organism evidence="6 7">
    <name type="scientific">Serratia odorifera DSM 4582</name>
    <dbReference type="NCBI Taxonomy" id="667129"/>
    <lineage>
        <taxon>Bacteria</taxon>
        <taxon>Pseudomonadati</taxon>
        <taxon>Pseudomonadota</taxon>
        <taxon>Gammaproteobacteria</taxon>
        <taxon>Enterobacterales</taxon>
        <taxon>Yersiniaceae</taxon>
        <taxon>Serratia</taxon>
    </lineage>
</organism>
<dbReference type="InterPro" id="IPR036390">
    <property type="entry name" value="WH_DNA-bd_sf"/>
</dbReference>
<dbReference type="PANTHER" id="PTHR33164:SF5">
    <property type="entry name" value="ORGANIC HYDROPEROXIDE RESISTANCE TRANSCRIPTIONAL REGULATOR"/>
    <property type="match status" value="1"/>
</dbReference>
<proteinExistence type="predicted"/>
<dbReference type="GO" id="GO:0006950">
    <property type="term" value="P:response to stress"/>
    <property type="evidence" value="ECO:0007669"/>
    <property type="project" value="TreeGrafter"/>
</dbReference>
<dbReference type="Gene3D" id="1.10.10.10">
    <property type="entry name" value="Winged helix-like DNA-binding domain superfamily/Winged helix DNA-binding domain"/>
    <property type="match status" value="1"/>
</dbReference>
<dbReference type="InterPro" id="IPR011991">
    <property type="entry name" value="ArsR-like_HTH"/>
</dbReference>
<dbReference type="PANTHER" id="PTHR33164">
    <property type="entry name" value="TRANSCRIPTIONAL REGULATOR, MARR FAMILY"/>
    <property type="match status" value="1"/>
</dbReference>
<dbReference type="GO" id="GO:0005737">
    <property type="term" value="C:cytoplasm"/>
    <property type="evidence" value="ECO:0007669"/>
    <property type="project" value="UniProtKB-SubCell"/>
</dbReference>
<name>D4E2E9_SEROD</name>
<keyword evidence="3" id="KW-0238">DNA-binding</keyword>
<dbReference type="InterPro" id="IPR023187">
    <property type="entry name" value="Tscrpt_reg_MarR-type_CS"/>
</dbReference>
<evidence type="ECO:0000313" key="7">
    <source>
        <dbReference type="Proteomes" id="UP000005723"/>
    </source>
</evidence>
<dbReference type="EMBL" id="ADBY01000040">
    <property type="protein sequence ID" value="EFE96084.1"/>
    <property type="molecule type" value="Genomic_DNA"/>
</dbReference>
<reference evidence="6 7" key="1">
    <citation type="submission" date="2010-01" db="EMBL/GenBank/DDBJ databases">
        <authorList>
            <person name="Muzny D."/>
            <person name="Qin X."/>
            <person name="Deng J."/>
            <person name="Jiang H."/>
            <person name="Liu Y."/>
            <person name="Qu J."/>
            <person name="Song X.-Z."/>
            <person name="Zhang L."/>
            <person name="Thornton R."/>
            <person name="Coyle M."/>
            <person name="Francisco L."/>
            <person name="Jackson L."/>
            <person name="Javaid M."/>
            <person name="Korchina V."/>
            <person name="Kovar C."/>
            <person name="Mata R."/>
            <person name="Mathew T."/>
            <person name="Ngo R."/>
            <person name="Nguyen L."/>
            <person name="Nguyen N."/>
            <person name="Okwuonu G."/>
            <person name="Ongeri F."/>
            <person name="Pham C."/>
            <person name="Simmons D."/>
            <person name="Wilczek-Boney K."/>
            <person name="Hale W."/>
            <person name="Jakkamsetti A."/>
            <person name="Pham P."/>
            <person name="Ruth R."/>
            <person name="San Lucas F."/>
            <person name="Warren J."/>
            <person name="Zhang J."/>
            <person name="Zhao Z."/>
            <person name="Zhou C."/>
            <person name="Zhu D."/>
            <person name="Lee S."/>
            <person name="Bess C."/>
            <person name="Blankenburg K."/>
            <person name="Forbes L."/>
            <person name="Fu Q."/>
            <person name="Gubbala S."/>
            <person name="Hirani K."/>
            <person name="Jayaseelan J.C."/>
            <person name="Lara F."/>
            <person name="Munidasa M."/>
            <person name="Palculict T."/>
            <person name="Patil S."/>
            <person name="Pu L.-L."/>
            <person name="Saada N."/>
            <person name="Tang L."/>
            <person name="Weissenberger G."/>
            <person name="Zhu Y."/>
            <person name="Hemphill L."/>
            <person name="Shang Y."/>
            <person name="Youmans B."/>
            <person name="Ayvaz T."/>
            <person name="Ross M."/>
            <person name="Santibanez J."/>
            <person name="Aqrawi P."/>
            <person name="Gross S."/>
            <person name="Joshi V."/>
            <person name="Fowler G."/>
            <person name="Nazareth L."/>
            <person name="Reid J."/>
            <person name="Worley K."/>
            <person name="Petrosino J."/>
            <person name="Highlander S."/>
            <person name="Gibbs R."/>
        </authorList>
    </citation>
    <scope>NUCLEOTIDE SEQUENCE [LARGE SCALE GENOMIC DNA]</scope>
    <source>
        <strain evidence="6 7">DSM 4582</strain>
    </source>
</reference>
<protein>
    <submittedName>
        <fullName evidence="6">Transcriptional regulator, MarR family</fullName>
    </submittedName>
</protein>
<keyword evidence="7" id="KW-1185">Reference proteome</keyword>
<evidence type="ECO:0000256" key="1">
    <source>
        <dbReference type="ARBA" id="ARBA00004496"/>
    </source>
</evidence>
<dbReference type="GO" id="GO:0003677">
    <property type="term" value="F:DNA binding"/>
    <property type="evidence" value="ECO:0007669"/>
    <property type="project" value="UniProtKB-KW"/>
</dbReference>
<dbReference type="GO" id="GO:0003700">
    <property type="term" value="F:DNA-binding transcription factor activity"/>
    <property type="evidence" value="ECO:0007669"/>
    <property type="project" value="InterPro"/>
</dbReference>
<keyword evidence="2" id="KW-0805">Transcription regulation</keyword>
<dbReference type="HOGENOM" id="CLU_089893_3_0_6"/>
<dbReference type="SMART" id="SM00347">
    <property type="entry name" value="HTH_MARR"/>
    <property type="match status" value="1"/>
</dbReference>
<evidence type="ECO:0000256" key="4">
    <source>
        <dbReference type="ARBA" id="ARBA00023163"/>
    </source>
</evidence>
<comment type="subcellular location">
    <subcellularLocation>
        <location evidence="1">Cytoplasm</location>
    </subcellularLocation>
</comment>
<sequence>MHSKVIATACQYSFQSILSSDDNEGIMLTLFDLLERLNSLQRSWLRSHEELAALPPVQLSALYYLARCNHYSNTPMAVADYLGLTKGTVSQSLKKLESNGLIARMADVKDRRSVRLQLTDKARELMDALFPPAYLREAQQAMGNDGDDLLALLTQLLRQLQKQGDAALFGECHRCRYHQRREGHGFCGLTHEPLPHASERLICREFA</sequence>
<keyword evidence="4" id="KW-0804">Transcription</keyword>
<evidence type="ECO:0000259" key="5">
    <source>
        <dbReference type="PROSITE" id="PS50995"/>
    </source>
</evidence>
<dbReference type="PRINTS" id="PR00598">
    <property type="entry name" value="HTHMARR"/>
</dbReference>
<dbReference type="PROSITE" id="PS01117">
    <property type="entry name" value="HTH_MARR_1"/>
    <property type="match status" value="1"/>
</dbReference>
<dbReference type="Proteomes" id="UP000005723">
    <property type="component" value="Unassembled WGS sequence"/>
</dbReference>
<dbReference type="PROSITE" id="PS50995">
    <property type="entry name" value="HTH_MARR_2"/>
    <property type="match status" value="1"/>
</dbReference>
<dbReference type="SUPFAM" id="SSF46785">
    <property type="entry name" value="Winged helix' DNA-binding domain"/>
    <property type="match status" value="1"/>
</dbReference>
<feature type="domain" description="HTH marR-type" evidence="5">
    <location>
        <begin position="27"/>
        <end position="162"/>
    </location>
</feature>
<evidence type="ECO:0000256" key="2">
    <source>
        <dbReference type="ARBA" id="ARBA00023015"/>
    </source>
</evidence>
<dbReference type="InterPro" id="IPR000835">
    <property type="entry name" value="HTH_MarR-typ"/>
</dbReference>
<evidence type="ECO:0000313" key="6">
    <source>
        <dbReference type="EMBL" id="EFE96084.1"/>
    </source>
</evidence>